<reference evidence="1 2" key="1">
    <citation type="journal article" date="2019" name="Syst. Appl. Microbiol.">
        <title>Polyphasic characterization of two novel Lactobacillus spp. isolated from blown salami packages: Description of Lactobacillus halodurans sp. nov. and Lactobacillus salsicarnum sp. nov.</title>
        <authorList>
            <person name="Schuster J.A."/>
            <person name="Klingl A."/>
            <person name="Vogel R.F."/>
            <person name="Ehrmann M.A."/>
        </authorList>
    </citation>
    <scope>NUCLEOTIDE SEQUENCE [LARGE SCALE GENOMIC DNA]</scope>
    <source>
        <strain evidence="1 2">TMW 1.2118</strain>
    </source>
</reference>
<evidence type="ECO:0000313" key="1">
    <source>
        <dbReference type="EMBL" id="MQS52173.1"/>
    </source>
</evidence>
<gene>
    <name evidence="1" type="ORF">FHL02_03965</name>
</gene>
<name>A0A5P0ZGI8_9LACO</name>
<dbReference type="RefSeq" id="WP_153382566.1">
    <property type="nucleotide sequence ID" value="NZ_VDFM01000003.1"/>
</dbReference>
<dbReference type="InterPro" id="IPR057006">
    <property type="entry name" value="Phage_TAC_19"/>
</dbReference>
<evidence type="ECO:0000313" key="2">
    <source>
        <dbReference type="Proteomes" id="UP000380386"/>
    </source>
</evidence>
<dbReference type="EMBL" id="VDFM01000003">
    <property type="protein sequence ID" value="MQS52173.1"/>
    <property type="molecule type" value="Genomic_DNA"/>
</dbReference>
<comment type="caution">
    <text evidence="1">The sequence shown here is derived from an EMBL/GenBank/DDBJ whole genome shotgun (WGS) entry which is preliminary data.</text>
</comment>
<sequence>MVYKIKLSLDGKKEEFKRTEPPFLKDITRALILNQHQGTMYEDPTDIPDKRFMQNQADVAKFAVAFWNSQFTEENFINGADAQAMTAYGEAYNDCLGVKPDDTEEKEDTKK</sequence>
<protein>
    <recommendedName>
        <fullName evidence="3">Phage tail protein</fullName>
    </recommendedName>
</protein>
<dbReference type="Proteomes" id="UP000380386">
    <property type="component" value="Unassembled WGS sequence"/>
</dbReference>
<organism evidence="1 2">
    <name type="scientific">Companilactobacillus mishanensis</name>
    <dbReference type="NCBI Taxonomy" id="2486008"/>
    <lineage>
        <taxon>Bacteria</taxon>
        <taxon>Bacillati</taxon>
        <taxon>Bacillota</taxon>
        <taxon>Bacilli</taxon>
        <taxon>Lactobacillales</taxon>
        <taxon>Lactobacillaceae</taxon>
        <taxon>Companilactobacillus</taxon>
    </lineage>
</organism>
<dbReference type="OrthoDB" id="2317619at2"/>
<dbReference type="Pfam" id="PF23857">
    <property type="entry name" value="Phage_TAC_19"/>
    <property type="match status" value="1"/>
</dbReference>
<evidence type="ECO:0008006" key="3">
    <source>
        <dbReference type="Google" id="ProtNLM"/>
    </source>
</evidence>
<proteinExistence type="predicted"/>
<dbReference type="NCBIfam" id="NF047360">
    <property type="entry name" value="tail_chap_PVL"/>
    <property type="match status" value="1"/>
</dbReference>
<accession>A0A5P0ZGI8</accession>
<dbReference type="AlphaFoldDB" id="A0A5P0ZGI8"/>